<proteinExistence type="predicted"/>
<keyword evidence="2" id="KW-1185">Reference proteome</keyword>
<dbReference type="RefSeq" id="WP_169641735.1">
    <property type="nucleotide sequence ID" value="NZ_CP048788.1"/>
</dbReference>
<organism evidence="1 2">
    <name type="scientific">Roseobacter ponti</name>
    <dbReference type="NCBI Taxonomy" id="1891787"/>
    <lineage>
        <taxon>Bacteria</taxon>
        <taxon>Pseudomonadati</taxon>
        <taxon>Pseudomonadota</taxon>
        <taxon>Alphaproteobacteria</taxon>
        <taxon>Rhodobacterales</taxon>
        <taxon>Roseobacteraceae</taxon>
        <taxon>Roseobacter</taxon>
    </lineage>
</organism>
<protein>
    <submittedName>
        <fullName evidence="1">DUF1045 domain-containing protein</fullName>
    </submittedName>
</protein>
<accession>A0A858SV01</accession>
<dbReference type="Gene3D" id="3.90.1140.10">
    <property type="entry name" value="Cyclic phosphodiesterase"/>
    <property type="match status" value="1"/>
</dbReference>
<dbReference type="Pfam" id="PF06299">
    <property type="entry name" value="DUF1045"/>
    <property type="match status" value="1"/>
</dbReference>
<dbReference type="AlphaFoldDB" id="A0A858SV01"/>
<sequence>MNFERYGIYYTASDGAFARAGATWLGWDIATGESVGTPDEEIVGRPRRYGFHGTIKPPFRLAAQRDAQALKNALKDLCATLSPATTGALEISCLGRFLALTPGGDTQGLALLAGRVVRDLDPFRAPPTVQELEKRRRSRLSEQQEANLSRWGYPYVLEEFRFHMTLTGPLKEPLLAQTRAAAEVHFEGLCPDPFRVDSLTLTGEDASGMFHEVMRCPLGGAPAR</sequence>
<name>A0A858SV01_9RHOB</name>
<dbReference type="PIRSF" id="PIRSF033328">
    <property type="entry name" value="Phest_Mll4975"/>
    <property type="match status" value="1"/>
</dbReference>
<dbReference type="Proteomes" id="UP000503308">
    <property type="component" value="Chromosome"/>
</dbReference>
<dbReference type="InterPro" id="IPR009389">
    <property type="entry name" value="DUF1045"/>
</dbReference>
<gene>
    <name evidence="1" type="ORF">G3256_15710</name>
</gene>
<dbReference type="KEGG" id="rpon:G3256_15710"/>
<reference evidence="1 2" key="1">
    <citation type="submission" date="2020-02" db="EMBL/GenBank/DDBJ databases">
        <title>Genome sequence of Roseobacter ponti.</title>
        <authorList>
            <person name="Hollensteiner J."/>
            <person name="Schneider D."/>
            <person name="Poehlein A."/>
            <person name="Daniel R."/>
        </authorList>
    </citation>
    <scope>NUCLEOTIDE SEQUENCE [LARGE SCALE GENOMIC DNA]</scope>
    <source>
        <strain evidence="1 2">DSM 106830</strain>
    </source>
</reference>
<dbReference type="EMBL" id="CP048788">
    <property type="protein sequence ID" value="QJF52515.1"/>
    <property type="molecule type" value="Genomic_DNA"/>
</dbReference>
<evidence type="ECO:0000313" key="1">
    <source>
        <dbReference type="EMBL" id="QJF52515.1"/>
    </source>
</evidence>
<evidence type="ECO:0000313" key="2">
    <source>
        <dbReference type="Proteomes" id="UP000503308"/>
    </source>
</evidence>